<accession>A0A8S1NIV0</accession>
<dbReference type="Proteomes" id="UP000688137">
    <property type="component" value="Unassembled WGS sequence"/>
</dbReference>
<organism evidence="1 3">
    <name type="scientific">Paramecium primaurelia</name>
    <dbReference type="NCBI Taxonomy" id="5886"/>
    <lineage>
        <taxon>Eukaryota</taxon>
        <taxon>Sar</taxon>
        <taxon>Alveolata</taxon>
        <taxon>Ciliophora</taxon>
        <taxon>Intramacronucleata</taxon>
        <taxon>Oligohymenophorea</taxon>
        <taxon>Peniculida</taxon>
        <taxon>Parameciidae</taxon>
        <taxon>Paramecium</taxon>
    </lineage>
</organism>
<dbReference type="AlphaFoldDB" id="A0A8S1NIV0"/>
<evidence type="ECO:0000313" key="2">
    <source>
        <dbReference type="EMBL" id="CAD8101550.1"/>
    </source>
</evidence>
<proteinExistence type="predicted"/>
<sequence length="62" mass="7403">MMIQNKDIKIQFGDGNQFKTEQCDDGNKEKMVVQANVRLQFGITQYWLFNHQIFFNLFKSNI</sequence>
<dbReference type="EMBL" id="CAJJDM010000090">
    <property type="protein sequence ID" value="CAD8091249.1"/>
    <property type="molecule type" value="Genomic_DNA"/>
</dbReference>
<evidence type="ECO:0000313" key="3">
    <source>
        <dbReference type="Proteomes" id="UP000688137"/>
    </source>
</evidence>
<reference evidence="1" key="1">
    <citation type="submission" date="2021-01" db="EMBL/GenBank/DDBJ databases">
        <authorList>
            <consortium name="Genoscope - CEA"/>
            <person name="William W."/>
        </authorList>
    </citation>
    <scope>NUCLEOTIDE SEQUENCE</scope>
</reference>
<dbReference type="EMBL" id="CAJJDM010000119">
    <property type="protein sequence ID" value="CAD8101550.1"/>
    <property type="molecule type" value="Genomic_DNA"/>
</dbReference>
<gene>
    <name evidence="1" type="ORF">PPRIM_AZ9-3.1.T0870207</name>
    <name evidence="2" type="ORF">PPRIM_AZ9-3.1.T1160012</name>
</gene>
<protein>
    <submittedName>
        <fullName evidence="1">Uncharacterized protein</fullName>
    </submittedName>
</protein>
<keyword evidence="3" id="KW-1185">Reference proteome</keyword>
<name>A0A8S1NIV0_PARPR</name>
<comment type="caution">
    <text evidence="1">The sequence shown here is derived from an EMBL/GenBank/DDBJ whole genome shotgun (WGS) entry which is preliminary data.</text>
</comment>
<evidence type="ECO:0000313" key="1">
    <source>
        <dbReference type="EMBL" id="CAD8091249.1"/>
    </source>
</evidence>